<evidence type="ECO:0000313" key="2">
    <source>
        <dbReference type="EMBL" id="THZ93233.1"/>
    </source>
</evidence>
<accession>A0A4S9YMW5</accession>
<dbReference type="AlphaFoldDB" id="A0A4S9YMW5"/>
<gene>
    <name evidence="2" type="ORF">D6C83_09238</name>
</gene>
<protein>
    <submittedName>
        <fullName evidence="2">Uncharacterized protein</fullName>
    </submittedName>
</protein>
<reference evidence="2 3" key="1">
    <citation type="submission" date="2018-10" db="EMBL/GenBank/DDBJ databases">
        <title>Fifty Aureobasidium pullulans genomes reveal a recombining polyextremotolerant generalist.</title>
        <authorList>
            <person name="Gostincar C."/>
            <person name="Turk M."/>
            <person name="Zajc J."/>
            <person name="Gunde-Cimerman N."/>
        </authorList>
    </citation>
    <scope>NUCLEOTIDE SEQUENCE [LARGE SCALE GENOMIC DNA]</scope>
    <source>
        <strain evidence="2 3">EXF-3380</strain>
    </source>
</reference>
<organism evidence="2 3">
    <name type="scientific">Aureobasidium pullulans</name>
    <name type="common">Black yeast</name>
    <name type="synonym">Pullularia pullulans</name>
    <dbReference type="NCBI Taxonomy" id="5580"/>
    <lineage>
        <taxon>Eukaryota</taxon>
        <taxon>Fungi</taxon>
        <taxon>Dikarya</taxon>
        <taxon>Ascomycota</taxon>
        <taxon>Pezizomycotina</taxon>
        <taxon>Dothideomycetes</taxon>
        <taxon>Dothideomycetidae</taxon>
        <taxon>Dothideales</taxon>
        <taxon>Saccotheciaceae</taxon>
        <taxon>Aureobasidium</taxon>
    </lineage>
</organism>
<evidence type="ECO:0000256" key="1">
    <source>
        <dbReference type="SAM" id="MobiDB-lite"/>
    </source>
</evidence>
<dbReference type="Proteomes" id="UP000304947">
    <property type="component" value="Unassembled WGS sequence"/>
</dbReference>
<proteinExistence type="predicted"/>
<comment type="caution">
    <text evidence="2">The sequence shown here is derived from an EMBL/GenBank/DDBJ whole genome shotgun (WGS) entry which is preliminary data.</text>
</comment>
<evidence type="ECO:0000313" key="3">
    <source>
        <dbReference type="Proteomes" id="UP000304947"/>
    </source>
</evidence>
<name>A0A4S9YMW5_AURPU</name>
<sequence>MAFNVSEADVTDDPDDPTNNTEKSAEEAAKDGVVALNRTLGSTLVKALTDEATRPRGLRVLNSTLFTLTTTQLQTILEKQKALMVLNATLEVDNHETFKKDILSILPSLEYLEQVEIVANPSLQFFLAIQNIKHKAFENTFPSASEIQALGEKCKRLSSFKADILRSSAMQTIEWEKKDDKWSGGIKAAKTELKITELE</sequence>
<feature type="region of interest" description="Disordered" evidence="1">
    <location>
        <begin position="1"/>
        <end position="30"/>
    </location>
</feature>
<dbReference type="EMBL" id="QZBU01005688">
    <property type="protein sequence ID" value="THZ93233.1"/>
    <property type="molecule type" value="Genomic_DNA"/>
</dbReference>